<accession>A0ABW4MSF0</accession>
<dbReference type="EMBL" id="JBHUEK010000025">
    <property type="protein sequence ID" value="MFD1780536.1"/>
    <property type="molecule type" value="Genomic_DNA"/>
</dbReference>
<dbReference type="RefSeq" id="WP_388040232.1">
    <property type="nucleotide sequence ID" value="NZ_JBHUEK010000025.1"/>
</dbReference>
<name>A0ABW4MSF0_9BACI</name>
<dbReference type="Proteomes" id="UP001597227">
    <property type="component" value="Unassembled WGS sequence"/>
</dbReference>
<proteinExistence type="predicted"/>
<reference evidence="2" key="1">
    <citation type="journal article" date="2019" name="Int. J. Syst. Evol. Microbiol.">
        <title>The Global Catalogue of Microorganisms (GCM) 10K type strain sequencing project: providing services to taxonomists for standard genome sequencing and annotation.</title>
        <authorList>
            <consortium name="The Broad Institute Genomics Platform"/>
            <consortium name="The Broad Institute Genome Sequencing Center for Infectious Disease"/>
            <person name="Wu L."/>
            <person name="Ma J."/>
        </authorList>
    </citation>
    <scope>NUCLEOTIDE SEQUENCE [LARGE SCALE GENOMIC DNA]</scope>
    <source>
        <strain evidence="2">CCUG 15531</strain>
    </source>
</reference>
<evidence type="ECO:0000313" key="1">
    <source>
        <dbReference type="EMBL" id="MFD1780536.1"/>
    </source>
</evidence>
<gene>
    <name evidence="1" type="ORF">ACFSFW_17860</name>
</gene>
<sequence>MSEELRKALFEAVHLNPIWPDELIANAKLPNYEYVHYTNHDDGLIVEMKFEDDYVGYAYAYYYFDSSEKLQKIQIKQRDEINTIYDRELVIAKAFIRLVEAEGLEIAKSIVDYKIAS</sequence>
<comment type="caution">
    <text evidence="1">The sequence shown here is derived from an EMBL/GenBank/DDBJ whole genome shotgun (WGS) entry which is preliminary data.</text>
</comment>
<protein>
    <submittedName>
        <fullName evidence="1">Uncharacterized protein</fullName>
    </submittedName>
</protein>
<evidence type="ECO:0000313" key="2">
    <source>
        <dbReference type="Proteomes" id="UP001597227"/>
    </source>
</evidence>
<organism evidence="1 2">
    <name type="scientific">Fredinandcohnia salidurans</name>
    <dbReference type="NCBI Taxonomy" id="2595041"/>
    <lineage>
        <taxon>Bacteria</taxon>
        <taxon>Bacillati</taxon>
        <taxon>Bacillota</taxon>
        <taxon>Bacilli</taxon>
        <taxon>Bacillales</taxon>
        <taxon>Bacillaceae</taxon>
        <taxon>Fredinandcohnia</taxon>
    </lineage>
</organism>
<keyword evidence="2" id="KW-1185">Reference proteome</keyword>